<comment type="caution">
    <text evidence="2">The sequence shown here is derived from an EMBL/GenBank/DDBJ whole genome shotgun (WGS) entry which is preliminary data.</text>
</comment>
<name>A0A0F9JUV9_9ZZZZ</name>
<keyword evidence="1" id="KW-0812">Transmembrane</keyword>
<protein>
    <submittedName>
        <fullName evidence="2">Uncharacterized protein</fullName>
    </submittedName>
</protein>
<organism evidence="2">
    <name type="scientific">marine sediment metagenome</name>
    <dbReference type="NCBI Taxonomy" id="412755"/>
    <lineage>
        <taxon>unclassified sequences</taxon>
        <taxon>metagenomes</taxon>
        <taxon>ecological metagenomes</taxon>
    </lineage>
</organism>
<accession>A0A0F9JUV9</accession>
<keyword evidence="1" id="KW-0472">Membrane</keyword>
<sequence length="35" mass="4088">MKLKERLFILTVLGFGLLVAFFNIIEMLSRLKLGY</sequence>
<proteinExistence type="predicted"/>
<evidence type="ECO:0000256" key="1">
    <source>
        <dbReference type="SAM" id="Phobius"/>
    </source>
</evidence>
<dbReference type="EMBL" id="LAZR01015334">
    <property type="protein sequence ID" value="KKM13643.1"/>
    <property type="molecule type" value="Genomic_DNA"/>
</dbReference>
<evidence type="ECO:0000313" key="2">
    <source>
        <dbReference type="EMBL" id="KKM13643.1"/>
    </source>
</evidence>
<keyword evidence="1" id="KW-1133">Transmembrane helix</keyword>
<dbReference type="AlphaFoldDB" id="A0A0F9JUV9"/>
<gene>
    <name evidence="2" type="ORF">LCGC14_1714200</name>
</gene>
<feature type="transmembrane region" description="Helical" evidence="1">
    <location>
        <begin position="7"/>
        <end position="25"/>
    </location>
</feature>
<reference evidence="2" key="1">
    <citation type="journal article" date="2015" name="Nature">
        <title>Complex archaea that bridge the gap between prokaryotes and eukaryotes.</title>
        <authorList>
            <person name="Spang A."/>
            <person name="Saw J.H."/>
            <person name="Jorgensen S.L."/>
            <person name="Zaremba-Niedzwiedzka K."/>
            <person name="Martijn J."/>
            <person name="Lind A.E."/>
            <person name="van Eijk R."/>
            <person name="Schleper C."/>
            <person name="Guy L."/>
            <person name="Ettema T.J."/>
        </authorList>
    </citation>
    <scope>NUCLEOTIDE SEQUENCE</scope>
</reference>